<evidence type="ECO:0000313" key="4">
    <source>
        <dbReference type="EMBL" id="KPM08482.1"/>
    </source>
</evidence>
<dbReference type="InterPro" id="IPR006722">
    <property type="entry name" value="Sedlin"/>
</dbReference>
<evidence type="ECO:0000256" key="1">
    <source>
        <dbReference type="ARBA" id="ARBA00004556"/>
    </source>
</evidence>
<gene>
    <name evidence="4" type="ORF">QR98_0070030</name>
</gene>
<dbReference type="SUPFAM" id="SSF64356">
    <property type="entry name" value="SNARE-like"/>
    <property type="match status" value="1"/>
</dbReference>
<organism evidence="4 5">
    <name type="scientific">Sarcoptes scabiei</name>
    <name type="common">Itch mite</name>
    <name type="synonym">Acarus scabiei</name>
    <dbReference type="NCBI Taxonomy" id="52283"/>
    <lineage>
        <taxon>Eukaryota</taxon>
        <taxon>Metazoa</taxon>
        <taxon>Ecdysozoa</taxon>
        <taxon>Arthropoda</taxon>
        <taxon>Chelicerata</taxon>
        <taxon>Arachnida</taxon>
        <taxon>Acari</taxon>
        <taxon>Acariformes</taxon>
        <taxon>Sarcoptiformes</taxon>
        <taxon>Astigmata</taxon>
        <taxon>Psoroptidia</taxon>
        <taxon>Sarcoptoidea</taxon>
        <taxon>Sarcoptidae</taxon>
        <taxon>Sarcoptinae</taxon>
        <taxon>Sarcoptes</taxon>
    </lineage>
</organism>
<dbReference type="PANTHER" id="PTHR12403">
    <property type="entry name" value="TRAFFICKING PROTEIN PARTICLE COMPLEX SUBUNIT 2"/>
    <property type="match status" value="1"/>
</dbReference>
<evidence type="ECO:0000256" key="2">
    <source>
        <dbReference type="ARBA" id="ARBA00006626"/>
    </source>
</evidence>
<comment type="caution">
    <text evidence="4">The sequence shown here is derived from an EMBL/GenBank/DDBJ whole genome shotgun (WGS) entry which is preliminary data.</text>
</comment>
<comment type="subcellular location">
    <subcellularLocation>
        <location evidence="1">Cytoplasm</location>
        <location evidence="1">Perinuclear region</location>
    </subcellularLocation>
</comment>
<dbReference type="AlphaFoldDB" id="A0A132ABX5"/>
<proteinExistence type="inferred from homology"/>
<keyword evidence="3" id="KW-0813">Transport</keyword>
<evidence type="ECO:0000256" key="3">
    <source>
        <dbReference type="ARBA" id="ARBA00022892"/>
    </source>
</evidence>
<dbReference type="EMBL" id="JXLN01012453">
    <property type="protein sequence ID" value="KPM08482.1"/>
    <property type="molecule type" value="Genomic_DNA"/>
</dbReference>
<name>A0A132ABX5_SARSC</name>
<dbReference type="Gene3D" id="3.30.450.70">
    <property type="match status" value="1"/>
</dbReference>
<dbReference type="GO" id="GO:0048471">
    <property type="term" value="C:perinuclear region of cytoplasm"/>
    <property type="evidence" value="ECO:0007669"/>
    <property type="project" value="UniProtKB-SubCell"/>
</dbReference>
<protein>
    <submittedName>
        <fullName evidence="4">Trafficking protein particle complex subunit 2-like protein</fullName>
    </submittedName>
</protein>
<keyword evidence="3" id="KW-0931">ER-Golgi transport</keyword>
<sequence length="108" mass="11964">MSVLALAIVNNHNAPVLIKTRSPASKDDPSDLIFKLHSSLDVVDEKQSSREPFLGVLSQSDNYKIYGYSSATNNKILLMVNMSSIRDNEARAMLKAVYNIFVDVTAVF</sequence>
<evidence type="ECO:0000313" key="5">
    <source>
        <dbReference type="Proteomes" id="UP000616769"/>
    </source>
</evidence>
<reference evidence="4 5" key="1">
    <citation type="journal article" date="2015" name="Parasit. Vectors">
        <title>Draft genome of the scabies mite.</title>
        <authorList>
            <person name="Rider S.D.Jr."/>
            <person name="Morgan M.S."/>
            <person name="Arlian L.G."/>
        </authorList>
    </citation>
    <scope>NUCLEOTIDE SEQUENCE [LARGE SCALE GENOMIC DNA]</scope>
    <source>
        <strain evidence="4">Arlian Lab</strain>
    </source>
</reference>
<accession>A0A132ABX5</accession>
<dbReference type="VEuPathDB" id="VectorBase:SSCA010456"/>
<dbReference type="InterPro" id="IPR011012">
    <property type="entry name" value="Longin-like_dom_sf"/>
</dbReference>
<dbReference type="Proteomes" id="UP000616769">
    <property type="component" value="Unassembled WGS sequence"/>
</dbReference>
<dbReference type="OrthoDB" id="514777at2759"/>
<dbReference type="GO" id="GO:0006888">
    <property type="term" value="P:endoplasmic reticulum to Golgi vesicle-mediated transport"/>
    <property type="evidence" value="ECO:0007669"/>
    <property type="project" value="InterPro"/>
</dbReference>
<dbReference type="Pfam" id="PF04628">
    <property type="entry name" value="Sedlin_N"/>
    <property type="match status" value="1"/>
</dbReference>
<comment type="similarity">
    <text evidence="2">Belongs to the TRAPP small subunits family. Sedlin subfamily.</text>
</comment>